<protein>
    <submittedName>
        <fullName evidence="2">Uncharacterized protein</fullName>
    </submittedName>
</protein>
<name>A0A9P9IEW0_9PLEO</name>
<feature type="compositionally biased region" description="Low complexity" evidence="1">
    <location>
        <begin position="22"/>
        <end position="37"/>
    </location>
</feature>
<feature type="region of interest" description="Disordered" evidence="1">
    <location>
        <begin position="1"/>
        <end position="39"/>
    </location>
</feature>
<dbReference type="Proteomes" id="UP000700596">
    <property type="component" value="Unassembled WGS sequence"/>
</dbReference>
<dbReference type="EMBL" id="JAGMWT010000014">
    <property type="protein sequence ID" value="KAH7116855.1"/>
    <property type="molecule type" value="Genomic_DNA"/>
</dbReference>
<gene>
    <name evidence="2" type="ORF">B0J11DRAFT_537714</name>
</gene>
<sequence length="216" mass="24453">MVTTPANKHQRRPRLPKPALFSSRSQSSSDQHRTSQSIQPASDAPCWCRRMLCLFRPPCATATGCRCRHVPSPPRACRDAALMHALGSLHLWLESPFTLGVRGDDEFDRYVAGNRQTAIPTPVVHRPETEQASSRAVLSACNYRPLESLRGPYRTNHSVQQPHPCPHTLYSHMQRHQSFPLRDSVSIHPSRVLPHTPKTTSKIPCLESRWRLAFFP</sequence>
<accession>A0A9P9IEW0</accession>
<evidence type="ECO:0000313" key="2">
    <source>
        <dbReference type="EMBL" id="KAH7116855.1"/>
    </source>
</evidence>
<reference evidence="2" key="1">
    <citation type="journal article" date="2021" name="Nat. Commun.">
        <title>Genetic determinants of endophytism in the Arabidopsis root mycobiome.</title>
        <authorList>
            <person name="Mesny F."/>
            <person name="Miyauchi S."/>
            <person name="Thiergart T."/>
            <person name="Pickel B."/>
            <person name="Atanasova L."/>
            <person name="Karlsson M."/>
            <person name="Huettel B."/>
            <person name="Barry K.W."/>
            <person name="Haridas S."/>
            <person name="Chen C."/>
            <person name="Bauer D."/>
            <person name="Andreopoulos W."/>
            <person name="Pangilinan J."/>
            <person name="LaButti K."/>
            <person name="Riley R."/>
            <person name="Lipzen A."/>
            <person name="Clum A."/>
            <person name="Drula E."/>
            <person name="Henrissat B."/>
            <person name="Kohler A."/>
            <person name="Grigoriev I.V."/>
            <person name="Martin F.M."/>
            <person name="Hacquard S."/>
        </authorList>
    </citation>
    <scope>NUCLEOTIDE SEQUENCE</scope>
    <source>
        <strain evidence="2">MPI-CAGE-CH-0243</strain>
    </source>
</reference>
<comment type="caution">
    <text evidence="2">The sequence shown here is derived from an EMBL/GenBank/DDBJ whole genome shotgun (WGS) entry which is preliminary data.</text>
</comment>
<evidence type="ECO:0000313" key="3">
    <source>
        <dbReference type="Proteomes" id="UP000700596"/>
    </source>
</evidence>
<evidence type="ECO:0000256" key="1">
    <source>
        <dbReference type="SAM" id="MobiDB-lite"/>
    </source>
</evidence>
<dbReference type="AlphaFoldDB" id="A0A9P9IEW0"/>
<keyword evidence="3" id="KW-1185">Reference proteome</keyword>
<proteinExistence type="predicted"/>
<organism evidence="2 3">
    <name type="scientific">Dendryphion nanum</name>
    <dbReference type="NCBI Taxonomy" id="256645"/>
    <lineage>
        <taxon>Eukaryota</taxon>
        <taxon>Fungi</taxon>
        <taxon>Dikarya</taxon>
        <taxon>Ascomycota</taxon>
        <taxon>Pezizomycotina</taxon>
        <taxon>Dothideomycetes</taxon>
        <taxon>Pleosporomycetidae</taxon>
        <taxon>Pleosporales</taxon>
        <taxon>Torulaceae</taxon>
        <taxon>Dendryphion</taxon>
    </lineage>
</organism>